<name>A0A6J5KTY7_9CAUD</name>
<reference evidence="1" key="1">
    <citation type="submission" date="2020-04" db="EMBL/GenBank/DDBJ databases">
        <authorList>
            <person name="Chiriac C."/>
            <person name="Salcher M."/>
            <person name="Ghai R."/>
            <person name="Kavagutti S V."/>
        </authorList>
    </citation>
    <scope>NUCLEOTIDE SEQUENCE</scope>
</reference>
<sequence>MNIEKAKSFEDDEQLVSLKRALKSAMWFANIMDNRLDAVIEKRKEAWEDVDGLYKKLRDYQNGRA</sequence>
<protein>
    <submittedName>
        <fullName evidence="1">Uncharacterized protein</fullName>
    </submittedName>
</protein>
<accession>A0A6J5KTY7</accession>
<organism evidence="1">
    <name type="scientific">uncultured Caudovirales phage</name>
    <dbReference type="NCBI Taxonomy" id="2100421"/>
    <lineage>
        <taxon>Viruses</taxon>
        <taxon>Duplodnaviria</taxon>
        <taxon>Heunggongvirae</taxon>
        <taxon>Uroviricota</taxon>
        <taxon>Caudoviricetes</taxon>
        <taxon>Peduoviridae</taxon>
        <taxon>Maltschvirus</taxon>
        <taxon>Maltschvirus maltsch</taxon>
    </lineage>
</organism>
<dbReference type="EMBL" id="LR796180">
    <property type="protein sequence ID" value="CAB4124772.1"/>
    <property type="molecule type" value="Genomic_DNA"/>
</dbReference>
<proteinExistence type="predicted"/>
<evidence type="ECO:0000313" key="1">
    <source>
        <dbReference type="EMBL" id="CAB4124772.1"/>
    </source>
</evidence>
<gene>
    <name evidence="1" type="ORF">UFOVP66_30</name>
</gene>